<feature type="transmembrane region" description="Helical" evidence="7">
    <location>
        <begin position="546"/>
        <end position="568"/>
    </location>
</feature>
<gene>
    <name evidence="9" type="ORF">ACEZDE_07385</name>
</gene>
<protein>
    <submittedName>
        <fullName evidence="9">ComEC/Rec2 family competence protein</fullName>
    </submittedName>
</protein>
<feature type="transmembrane region" description="Helical" evidence="7">
    <location>
        <begin position="575"/>
        <end position="592"/>
    </location>
</feature>
<keyword evidence="4 7" id="KW-1133">Transmembrane helix</keyword>
<dbReference type="InterPro" id="IPR035681">
    <property type="entry name" value="ComA-like_MBL"/>
</dbReference>
<evidence type="ECO:0000256" key="7">
    <source>
        <dbReference type="SAM" id="Phobius"/>
    </source>
</evidence>
<feature type="transmembrane region" description="Helical" evidence="7">
    <location>
        <begin position="378"/>
        <end position="394"/>
    </location>
</feature>
<feature type="transmembrane region" description="Helical" evidence="7">
    <location>
        <begin position="107"/>
        <end position="124"/>
    </location>
</feature>
<dbReference type="Proteomes" id="UP001592531">
    <property type="component" value="Unassembled WGS sequence"/>
</dbReference>
<evidence type="ECO:0000256" key="5">
    <source>
        <dbReference type="ARBA" id="ARBA00023136"/>
    </source>
</evidence>
<dbReference type="SUPFAM" id="SSF56281">
    <property type="entry name" value="Metallo-hydrolase/oxidoreductase"/>
    <property type="match status" value="1"/>
</dbReference>
<dbReference type="InterPro" id="IPR052159">
    <property type="entry name" value="Competence_DNA_uptake"/>
</dbReference>
<feature type="transmembrane region" description="Helical" evidence="7">
    <location>
        <begin position="515"/>
        <end position="534"/>
    </location>
</feature>
<evidence type="ECO:0000256" key="4">
    <source>
        <dbReference type="ARBA" id="ARBA00022989"/>
    </source>
</evidence>
<keyword evidence="10" id="KW-1185">Reference proteome</keyword>
<dbReference type="NCBIfam" id="TIGR00360">
    <property type="entry name" value="ComEC_N-term"/>
    <property type="match status" value="1"/>
</dbReference>
<dbReference type="PANTHER" id="PTHR30619">
    <property type="entry name" value="DNA INTERNALIZATION/COMPETENCE PROTEIN COMEC/REC2"/>
    <property type="match status" value="1"/>
</dbReference>
<dbReference type="SMART" id="SM00849">
    <property type="entry name" value="Lactamase_B"/>
    <property type="match status" value="1"/>
</dbReference>
<dbReference type="CDD" id="cd07731">
    <property type="entry name" value="ComA-like_MBL-fold"/>
    <property type="match status" value="1"/>
</dbReference>
<feature type="domain" description="Metallo-beta-lactamase" evidence="8">
    <location>
        <begin position="615"/>
        <end position="815"/>
    </location>
</feature>
<comment type="subcellular location">
    <subcellularLocation>
        <location evidence="1">Cell membrane</location>
        <topology evidence="1">Multi-pass membrane protein</topology>
    </subcellularLocation>
</comment>
<keyword evidence="5 7" id="KW-0472">Membrane</keyword>
<comment type="caution">
    <text evidence="9">The sequence shown here is derived from an EMBL/GenBank/DDBJ whole genome shotgun (WGS) entry which is preliminary data.</text>
</comment>
<name>A0ABV6VRW0_9ACTN</name>
<dbReference type="PANTHER" id="PTHR30619:SF1">
    <property type="entry name" value="RECOMBINATION PROTEIN 2"/>
    <property type="match status" value="1"/>
</dbReference>
<dbReference type="Pfam" id="PF03772">
    <property type="entry name" value="Competence"/>
    <property type="match status" value="1"/>
</dbReference>
<dbReference type="Gene3D" id="3.60.15.10">
    <property type="entry name" value="Ribonuclease Z/Hydroxyacylglutathione hydrolase-like"/>
    <property type="match status" value="1"/>
</dbReference>
<evidence type="ECO:0000256" key="1">
    <source>
        <dbReference type="ARBA" id="ARBA00004651"/>
    </source>
</evidence>
<dbReference type="InterPro" id="IPR036866">
    <property type="entry name" value="RibonucZ/Hydroxyglut_hydro"/>
</dbReference>
<feature type="transmembrane region" description="Helical" evidence="7">
    <location>
        <begin position="83"/>
        <end position="101"/>
    </location>
</feature>
<dbReference type="EMBL" id="JBHFAB010000004">
    <property type="protein sequence ID" value="MFC1416465.1"/>
    <property type="molecule type" value="Genomic_DNA"/>
</dbReference>
<keyword evidence="2" id="KW-1003">Cell membrane</keyword>
<reference evidence="9 10" key="1">
    <citation type="submission" date="2024-09" db="EMBL/GenBank/DDBJ databases">
        <authorList>
            <person name="Lee S.D."/>
        </authorList>
    </citation>
    <scope>NUCLEOTIDE SEQUENCE [LARGE SCALE GENOMIC DNA]</scope>
    <source>
        <strain evidence="9 10">N8-3</strain>
    </source>
</reference>
<evidence type="ECO:0000259" key="8">
    <source>
        <dbReference type="SMART" id="SM00849"/>
    </source>
</evidence>
<feature type="region of interest" description="Disordered" evidence="6">
    <location>
        <begin position="1"/>
        <end position="75"/>
    </location>
</feature>
<feature type="compositionally biased region" description="Low complexity" evidence="6">
    <location>
        <begin position="24"/>
        <end position="64"/>
    </location>
</feature>
<feature type="transmembrane region" description="Helical" evidence="7">
    <location>
        <begin position="347"/>
        <end position="372"/>
    </location>
</feature>
<organism evidence="9 10">
    <name type="scientific">Streptacidiphilus cavernicola</name>
    <dbReference type="NCBI Taxonomy" id="3342716"/>
    <lineage>
        <taxon>Bacteria</taxon>
        <taxon>Bacillati</taxon>
        <taxon>Actinomycetota</taxon>
        <taxon>Actinomycetes</taxon>
        <taxon>Kitasatosporales</taxon>
        <taxon>Streptomycetaceae</taxon>
        <taxon>Streptacidiphilus</taxon>
    </lineage>
</organism>
<feature type="transmembrane region" description="Helical" evidence="7">
    <location>
        <begin position="425"/>
        <end position="443"/>
    </location>
</feature>
<keyword evidence="3 7" id="KW-0812">Transmembrane</keyword>
<sequence length="862" mass="88259">MTPRPSAAGPSPADRHSNAPAPVPTSAAPVPAPASAAPTTPAPVSTISASSVHTPAPATSTSTPVPVPAPAAPAAHPPKDLRLVAPAVTVWAVSAALLGLGPARTPWVWFGAALALAVALPLFARGRRPLHRSLAGLLLSAGAAAAATTLAGADLHRGPLPGLARRQATVTVELTVSGDPRPGHPGTVAYAVLRAVVDRVDATAVRTPVTVIAQGPAAARWLTLLPSTRLSVQGRLRAADPGGDIAALLLTRGPPELLAPPGLAQRAAGALREGLRQATDPLPADSRALLPGLVVGDTSRMPSDLEEAFLATDLAHVTAVSGANLSVVLVLLIGAASRSRTPERGGLAAGLGLPLRLTAVAGALLTVGFVVLCRPDPSVLRAAGTGLVILLALATGRRAAALSALSGATLLLMLVDPWLARSYGFALSALATAGILLLGPRWAEALAARGWPERIAEAVGCAASAQAMCGPLLVFKAARVSLVAIPCNLLAEAAVAPATLLGFAALAAAQLSMPVAVLLARLAAVPTGWLILLARRAADLPGAELAWPGGLGGALLLIAVTCAAVACLPVLRHRFVAVGLVLALLALLLRPAPLTRLVTGWPPPHWRVVACDVGQGDALVVSSGTDPGTALVIDAGPDPHTVDQCLRRLGVTRIPLLLLTHDHADHAEGLPGVLHDREVGAVETTPDQDPPGEWARIRRWAGEAHVPLLQAVPGERRSLGDLHWQVLWPEAPLDDTTPGPNNASVALLITTPQLRMAFLGDLEPPAQARLLAHLDDYPGLRRVDVLKVAHHGSANQDADLVRALAPRLALISCGLGNSYGHPAAVTLRLLRSVGSTVLRTDQQGDLAVLDNAGRISFATRPR</sequence>
<feature type="transmembrane region" description="Helical" evidence="7">
    <location>
        <begin position="314"/>
        <end position="335"/>
    </location>
</feature>
<dbReference type="RefSeq" id="WP_380533717.1">
    <property type="nucleotide sequence ID" value="NZ_JBHFAB010000004.1"/>
</dbReference>
<dbReference type="InterPro" id="IPR004477">
    <property type="entry name" value="ComEC_N"/>
</dbReference>
<dbReference type="InterPro" id="IPR001279">
    <property type="entry name" value="Metallo-B-lactamas"/>
</dbReference>
<evidence type="ECO:0000256" key="2">
    <source>
        <dbReference type="ARBA" id="ARBA00022475"/>
    </source>
</evidence>
<dbReference type="Pfam" id="PF00753">
    <property type="entry name" value="Lactamase_B"/>
    <property type="match status" value="1"/>
</dbReference>
<evidence type="ECO:0000313" key="9">
    <source>
        <dbReference type="EMBL" id="MFC1416465.1"/>
    </source>
</evidence>
<evidence type="ECO:0000256" key="3">
    <source>
        <dbReference type="ARBA" id="ARBA00022692"/>
    </source>
</evidence>
<proteinExistence type="predicted"/>
<evidence type="ECO:0000313" key="10">
    <source>
        <dbReference type="Proteomes" id="UP001592531"/>
    </source>
</evidence>
<accession>A0ABV6VRW0</accession>
<evidence type="ECO:0000256" key="6">
    <source>
        <dbReference type="SAM" id="MobiDB-lite"/>
    </source>
</evidence>